<dbReference type="Gene3D" id="3.30.1150.10">
    <property type="match status" value="1"/>
</dbReference>
<dbReference type="SUPFAM" id="SSF74653">
    <property type="entry name" value="TolA/TonB C-terminal domain"/>
    <property type="match status" value="1"/>
</dbReference>
<keyword evidence="2" id="KW-1133">Transmembrane helix</keyword>
<sequence>MPESTRQNGQSTKKSQKHDANLQKNTTLHFQIGLIVCLLAAFGLLEMNFKTNTAQIADVLLPDDNTEIAIENFKVYQKPQAETKPQAKQQTLIIDEIEQIDNDFVLDEFKDVITSEEITTSDGPIDPSDIVVEEIIEEEPIPVSFIQNVPIFPGCENEITNQGRKKCMEKKISKLVQRKFDIDLASDLGLNGKQVIQTQFTIDKTGRIKNIKTRAPHNRLGTEAERVINLIPEMTPGKQNDKNVGVIYTLPIVLQVQ</sequence>
<protein>
    <recommendedName>
        <fullName evidence="3">TonB C-terminal domain-containing protein</fullName>
    </recommendedName>
</protein>
<feature type="region of interest" description="Disordered" evidence="1">
    <location>
        <begin position="1"/>
        <end position="20"/>
    </location>
</feature>
<keyword evidence="2" id="KW-0812">Transmembrane</keyword>
<dbReference type="EMBL" id="JTDW01000006">
    <property type="protein sequence ID" value="KJD35538.1"/>
    <property type="molecule type" value="Genomic_DNA"/>
</dbReference>
<evidence type="ECO:0000259" key="3">
    <source>
        <dbReference type="Pfam" id="PF03544"/>
    </source>
</evidence>
<dbReference type="AlphaFoldDB" id="A0A0D7WA64"/>
<dbReference type="InterPro" id="IPR037682">
    <property type="entry name" value="TonB_C"/>
</dbReference>
<evidence type="ECO:0000313" key="4">
    <source>
        <dbReference type="EMBL" id="KJD35538.1"/>
    </source>
</evidence>
<keyword evidence="5" id="KW-1185">Reference proteome</keyword>
<dbReference type="PATRIC" id="fig|1435349.4.peg.3102"/>
<organism evidence="4 5">
    <name type="scientific">Neotamlana sedimentorum</name>
    <dbReference type="NCBI Taxonomy" id="1435349"/>
    <lineage>
        <taxon>Bacteria</taxon>
        <taxon>Pseudomonadati</taxon>
        <taxon>Bacteroidota</taxon>
        <taxon>Flavobacteriia</taxon>
        <taxon>Flavobacteriales</taxon>
        <taxon>Flavobacteriaceae</taxon>
        <taxon>Neotamlana</taxon>
    </lineage>
</organism>
<accession>A0A0D7WA64</accession>
<comment type="caution">
    <text evidence="4">The sequence shown here is derived from an EMBL/GenBank/DDBJ whole genome shotgun (WGS) entry which is preliminary data.</text>
</comment>
<evidence type="ECO:0000256" key="1">
    <source>
        <dbReference type="SAM" id="MobiDB-lite"/>
    </source>
</evidence>
<feature type="domain" description="TonB C-terminal" evidence="3">
    <location>
        <begin position="195"/>
        <end position="252"/>
    </location>
</feature>
<keyword evidence="2" id="KW-0472">Membrane</keyword>
<reference evidence="4 5" key="1">
    <citation type="submission" date="2014-11" db="EMBL/GenBank/DDBJ databases">
        <title>Tamlana sedimentorum sp. nov., isolated from shallow sand sediments of the Sea of Japan.</title>
        <authorList>
            <person name="Romanenko L.A."/>
        </authorList>
    </citation>
    <scope>NUCLEOTIDE SEQUENCE [LARGE SCALE GENOMIC DNA]</scope>
    <source>
        <strain evidence="4 5">JCM 19808</strain>
    </source>
</reference>
<proteinExistence type="predicted"/>
<dbReference type="GO" id="GO:0055085">
    <property type="term" value="P:transmembrane transport"/>
    <property type="evidence" value="ECO:0007669"/>
    <property type="project" value="InterPro"/>
</dbReference>
<feature type="compositionally biased region" description="Polar residues" evidence="1">
    <location>
        <begin position="1"/>
        <end position="13"/>
    </location>
</feature>
<feature type="transmembrane region" description="Helical" evidence="2">
    <location>
        <begin position="28"/>
        <end position="45"/>
    </location>
</feature>
<dbReference type="STRING" id="1435349.PW52_10540"/>
<evidence type="ECO:0000256" key="2">
    <source>
        <dbReference type="SAM" id="Phobius"/>
    </source>
</evidence>
<evidence type="ECO:0000313" key="5">
    <source>
        <dbReference type="Proteomes" id="UP000032578"/>
    </source>
</evidence>
<gene>
    <name evidence="4" type="ORF">PW52_10540</name>
</gene>
<dbReference type="Proteomes" id="UP000032578">
    <property type="component" value="Unassembled WGS sequence"/>
</dbReference>
<name>A0A0D7WA64_9FLAO</name>
<dbReference type="Pfam" id="PF03544">
    <property type="entry name" value="TonB_C"/>
    <property type="match status" value="1"/>
</dbReference>